<keyword evidence="9" id="KW-1185">Reference proteome</keyword>
<gene>
    <name evidence="8" type="primary">Contig1997.g2156</name>
    <name evidence="8" type="ORF">STYLEM_4412</name>
</gene>
<dbReference type="InterPro" id="IPR013057">
    <property type="entry name" value="AA_transpt_TM"/>
</dbReference>
<evidence type="ECO:0000256" key="1">
    <source>
        <dbReference type="ARBA" id="ARBA00004141"/>
    </source>
</evidence>
<evidence type="ECO:0000313" key="8">
    <source>
        <dbReference type="EMBL" id="CDW75422.1"/>
    </source>
</evidence>
<accession>A0A078A0N7</accession>
<dbReference type="Proteomes" id="UP000039865">
    <property type="component" value="Unassembled WGS sequence"/>
</dbReference>
<dbReference type="GO" id="GO:0015179">
    <property type="term" value="F:L-amino acid transmembrane transporter activity"/>
    <property type="evidence" value="ECO:0007669"/>
    <property type="project" value="TreeGrafter"/>
</dbReference>
<protein>
    <recommendedName>
        <fullName evidence="7">Amino acid transporter transmembrane domain-containing protein</fullName>
    </recommendedName>
</protein>
<evidence type="ECO:0000256" key="6">
    <source>
        <dbReference type="SAM" id="Phobius"/>
    </source>
</evidence>
<feature type="transmembrane region" description="Helical" evidence="6">
    <location>
        <begin position="194"/>
        <end position="213"/>
    </location>
</feature>
<evidence type="ECO:0000259" key="7">
    <source>
        <dbReference type="Pfam" id="PF01490"/>
    </source>
</evidence>
<reference evidence="8 9" key="1">
    <citation type="submission" date="2014-06" db="EMBL/GenBank/DDBJ databases">
        <authorList>
            <person name="Swart Estienne"/>
        </authorList>
    </citation>
    <scope>NUCLEOTIDE SEQUENCE [LARGE SCALE GENOMIC DNA]</scope>
    <source>
        <strain evidence="8 9">130c</strain>
    </source>
</reference>
<keyword evidence="2 6" id="KW-0812">Transmembrane</keyword>
<sequence length="440" mass="49486">MSDSKNYELYSDQKGTHDNDGLDPLANPDKINITSQMLSDVDPDHNEKKAQSSNFQAYMNTAKLFFGNAYLSIPKTFSYSGIIGGILMFTVVGLINCYTMLLNLRVADRHPKIGSYSKLSSVVFGRLGKWIVDISIWIMQLSCCISYLFFIGKQLSDIISSETDFKYDQKFYILILTIPAMPICWIETYTFLSYFSMAGISVALVGMICMFGYNFDKIANHDAVYSDLKYFDILGMLGHIGVAMFVFEGNAVIMNVRAEAKNKDRYPVILNLAIVTTISLFMVFASVCYITYRDETNDIFVLSLKLSGFTIFIRLCTCFNALCSYPVQILAAFEIYEVHPFFKTGTKLMQRVKRIIGRSIIVWLVTGVSLLIPNFTDFLNIAGSVGSAMIAFVLPPLLYMKEFRNDLGLTDKILNWCIIVFGAAGGIYSVYFSINEIVNG</sequence>
<feature type="transmembrane region" description="Helical" evidence="6">
    <location>
        <begin position="378"/>
        <end position="401"/>
    </location>
</feature>
<keyword evidence="3 6" id="KW-1133">Transmembrane helix</keyword>
<evidence type="ECO:0000256" key="5">
    <source>
        <dbReference type="SAM" id="MobiDB-lite"/>
    </source>
</evidence>
<name>A0A078A0N7_STYLE</name>
<organism evidence="8 9">
    <name type="scientific">Stylonychia lemnae</name>
    <name type="common">Ciliate</name>
    <dbReference type="NCBI Taxonomy" id="5949"/>
    <lineage>
        <taxon>Eukaryota</taxon>
        <taxon>Sar</taxon>
        <taxon>Alveolata</taxon>
        <taxon>Ciliophora</taxon>
        <taxon>Intramacronucleata</taxon>
        <taxon>Spirotrichea</taxon>
        <taxon>Stichotrichia</taxon>
        <taxon>Sporadotrichida</taxon>
        <taxon>Oxytrichidae</taxon>
        <taxon>Stylonychinae</taxon>
        <taxon>Stylonychia</taxon>
    </lineage>
</organism>
<feature type="transmembrane region" description="Helical" evidence="6">
    <location>
        <begin position="82"/>
        <end position="106"/>
    </location>
</feature>
<evidence type="ECO:0000256" key="4">
    <source>
        <dbReference type="ARBA" id="ARBA00023136"/>
    </source>
</evidence>
<feature type="transmembrane region" description="Helical" evidence="6">
    <location>
        <begin position="355"/>
        <end position="372"/>
    </location>
</feature>
<dbReference type="OMA" id="RTGTSFC"/>
<evidence type="ECO:0000256" key="3">
    <source>
        <dbReference type="ARBA" id="ARBA00022989"/>
    </source>
</evidence>
<dbReference type="EMBL" id="CCKQ01004267">
    <property type="protein sequence ID" value="CDW75422.1"/>
    <property type="molecule type" value="Genomic_DNA"/>
</dbReference>
<evidence type="ECO:0000313" key="9">
    <source>
        <dbReference type="Proteomes" id="UP000039865"/>
    </source>
</evidence>
<feature type="transmembrane region" description="Helical" evidence="6">
    <location>
        <begin position="233"/>
        <end position="256"/>
    </location>
</feature>
<feature type="transmembrane region" description="Helical" evidence="6">
    <location>
        <begin position="413"/>
        <end position="434"/>
    </location>
</feature>
<proteinExistence type="predicted"/>
<feature type="transmembrane region" description="Helical" evidence="6">
    <location>
        <begin position="312"/>
        <end position="335"/>
    </location>
</feature>
<feature type="region of interest" description="Disordered" evidence="5">
    <location>
        <begin position="1"/>
        <end position="25"/>
    </location>
</feature>
<dbReference type="Pfam" id="PF01490">
    <property type="entry name" value="Aa_trans"/>
    <property type="match status" value="1"/>
</dbReference>
<dbReference type="OrthoDB" id="339469at2759"/>
<keyword evidence="4 6" id="KW-0472">Membrane</keyword>
<dbReference type="GO" id="GO:0005774">
    <property type="term" value="C:vacuolar membrane"/>
    <property type="evidence" value="ECO:0007669"/>
    <property type="project" value="TreeGrafter"/>
</dbReference>
<evidence type="ECO:0000256" key="2">
    <source>
        <dbReference type="ARBA" id="ARBA00022692"/>
    </source>
</evidence>
<dbReference type="PANTHER" id="PTHR22950">
    <property type="entry name" value="AMINO ACID TRANSPORTER"/>
    <property type="match status" value="1"/>
</dbReference>
<dbReference type="AlphaFoldDB" id="A0A078A0N7"/>
<feature type="domain" description="Amino acid transporter transmembrane" evidence="7">
    <location>
        <begin position="51"/>
        <end position="434"/>
    </location>
</feature>
<comment type="subcellular location">
    <subcellularLocation>
        <location evidence="1">Membrane</location>
        <topology evidence="1">Multi-pass membrane protein</topology>
    </subcellularLocation>
</comment>
<dbReference type="PANTHER" id="PTHR22950:SF349">
    <property type="entry name" value="AMINO ACID TRANSPORTER TRANSMEMBRANE DOMAIN-CONTAINING PROTEIN"/>
    <property type="match status" value="1"/>
</dbReference>
<feature type="transmembrane region" description="Helical" evidence="6">
    <location>
        <begin position="127"/>
        <end position="151"/>
    </location>
</feature>
<dbReference type="InParanoid" id="A0A078A0N7"/>
<feature type="transmembrane region" description="Helical" evidence="6">
    <location>
        <begin position="268"/>
        <end position="292"/>
    </location>
</feature>